<keyword evidence="1" id="KW-0805">Transcription regulation</keyword>
<sequence>DDYAGARMAARHVVELGHRDIGVVSLLLMADGHQGPPGPQRRKAAHFQVTADRLTGYLDVLPKDPPIWEAPDSRREYGRSAAHWLLTQTPRPTALLCMSDELALGALRAASDLGLVVPTDLTIVGFDDTPAAAWADLTTVRQDLLEKGRTTGDLVLRLLEGQTPTDIVTIGVALVTRGTSGPTPPR</sequence>
<keyword evidence="3" id="KW-0804">Transcription</keyword>
<protein>
    <submittedName>
        <fullName evidence="5">Substrate-binding domain-containing protein</fullName>
    </submittedName>
</protein>
<accession>A0ABW3M9V9</accession>
<dbReference type="SUPFAM" id="SSF53822">
    <property type="entry name" value="Periplasmic binding protein-like I"/>
    <property type="match status" value="1"/>
</dbReference>
<dbReference type="PANTHER" id="PTHR30146:SF138">
    <property type="entry name" value="TRANSCRIPTIONAL REGULATORY PROTEIN"/>
    <property type="match status" value="1"/>
</dbReference>
<dbReference type="InterPro" id="IPR028082">
    <property type="entry name" value="Peripla_BP_I"/>
</dbReference>
<comment type="caution">
    <text evidence="5">The sequence shown here is derived from an EMBL/GenBank/DDBJ whole genome shotgun (WGS) entry which is preliminary data.</text>
</comment>
<evidence type="ECO:0000256" key="2">
    <source>
        <dbReference type="ARBA" id="ARBA00023125"/>
    </source>
</evidence>
<evidence type="ECO:0000313" key="6">
    <source>
        <dbReference type="Proteomes" id="UP001597045"/>
    </source>
</evidence>
<reference evidence="6" key="1">
    <citation type="journal article" date="2019" name="Int. J. Syst. Evol. Microbiol.">
        <title>The Global Catalogue of Microorganisms (GCM) 10K type strain sequencing project: providing services to taxonomists for standard genome sequencing and annotation.</title>
        <authorList>
            <consortium name="The Broad Institute Genomics Platform"/>
            <consortium name="The Broad Institute Genome Sequencing Center for Infectious Disease"/>
            <person name="Wu L."/>
            <person name="Ma J."/>
        </authorList>
    </citation>
    <scope>NUCLEOTIDE SEQUENCE [LARGE SCALE GENOMIC DNA]</scope>
    <source>
        <strain evidence="6">JCM 31486</strain>
    </source>
</reference>
<keyword evidence="2" id="KW-0238">DNA-binding</keyword>
<evidence type="ECO:0000313" key="5">
    <source>
        <dbReference type="EMBL" id="MFD1047535.1"/>
    </source>
</evidence>
<name>A0ABW3M9V9_9PSEU</name>
<keyword evidence="6" id="KW-1185">Reference proteome</keyword>
<dbReference type="Gene3D" id="3.40.50.2300">
    <property type="match status" value="2"/>
</dbReference>
<dbReference type="EMBL" id="JBHTIS010001122">
    <property type="protein sequence ID" value="MFD1047535.1"/>
    <property type="molecule type" value="Genomic_DNA"/>
</dbReference>
<dbReference type="InterPro" id="IPR046335">
    <property type="entry name" value="LacI/GalR-like_sensor"/>
</dbReference>
<feature type="domain" description="Transcriptional regulator LacI/GalR-like sensor" evidence="4">
    <location>
        <begin position="10"/>
        <end position="180"/>
    </location>
</feature>
<feature type="non-terminal residue" evidence="5">
    <location>
        <position position="1"/>
    </location>
</feature>
<evidence type="ECO:0000256" key="1">
    <source>
        <dbReference type="ARBA" id="ARBA00023015"/>
    </source>
</evidence>
<dbReference type="PANTHER" id="PTHR30146">
    <property type="entry name" value="LACI-RELATED TRANSCRIPTIONAL REPRESSOR"/>
    <property type="match status" value="1"/>
</dbReference>
<gene>
    <name evidence="5" type="ORF">ACFQ1S_19310</name>
</gene>
<dbReference type="Proteomes" id="UP001597045">
    <property type="component" value="Unassembled WGS sequence"/>
</dbReference>
<evidence type="ECO:0000256" key="3">
    <source>
        <dbReference type="ARBA" id="ARBA00023163"/>
    </source>
</evidence>
<organism evidence="5 6">
    <name type="scientific">Kibdelosporangium lantanae</name>
    <dbReference type="NCBI Taxonomy" id="1497396"/>
    <lineage>
        <taxon>Bacteria</taxon>
        <taxon>Bacillati</taxon>
        <taxon>Actinomycetota</taxon>
        <taxon>Actinomycetes</taxon>
        <taxon>Pseudonocardiales</taxon>
        <taxon>Pseudonocardiaceae</taxon>
        <taxon>Kibdelosporangium</taxon>
    </lineage>
</organism>
<dbReference type="Pfam" id="PF13377">
    <property type="entry name" value="Peripla_BP_3"/>
    <property type="match status" value="1"/>
</dbReference>
<evidence type="ECO:0000259" key="4">
    <source>
        <dbReference type="Pfam" id="PF13377"/>
    </source>
</evidence>
<proteinExistence type="predicted"/>